<evidence type="ECO:0000313" key="2">
    <source>
        <dbReference type="EMBL" id="EXJ79837.1"/>
    </source>
</evidence>
<accession>W9XH76</accession>
<gene>
    <name evidence="2" type="ORF">A1O3_08122</name>
</gene>
<protein>
    <submittedName>
        <fullName evidence="2">Uncharacterized protein</fullName>
    </submittedName>
</protein>
<feature type="compositionally biased region" description="Basic and acidic residues" evidence="1">
    <location>
        <begin position="89"/>
        <end position="113"/>
    </location>
</feature>
<dbReference type="HOGENOM" id="CLU_2312716_0_0_1"/>
<dbReference type="EMBL" id="AMGY01000007">
    <property type="protein sequence ID" value="EXJ79837.1"/>
    <property type="molecule type" value="Genomic_DNA"/>
</dbReference>
<comment type="caution">
    <text evidence="2">The sequence shown here is derived from an EMBL/GenBank/DDBJ whole genome shotgun (WGS) entry which is preliminary data.</text>
</comment>
<sequence>MSDNAGFFKRTSEAVASAGASAAGAVSGSLSLGANASHKKTTSTKTRVPIDNGWQQGQQQQQQQQRQQPITNGAGQPAQGRITTGGLGEQKRLTDAQYEERMEDEYAKREGGA</sequence>
<dbReference type="GeneID" id="19172211"/>
<name>W9XH76_9EURO</name>
<reference evidence="2 3" key="1">
    <citation type="submission" date="2013-03" db="EMBL/GenBank/DDBJ databases">
        <title>The Genome Sequence of Capronia epimyces CBS 606.96.</title>
        <authorList>
            <consortium name="The Broad Institute Genomics Platform"/>
            <person name="Cuomo C."/>
            <person name="de Hoog S."/>
            <person name="Gorbushina A."/>
            <person name="Walker B."/>
            <person name="Young S.K."/>
            <person name="Zeng Q."/>
            <person name="Gargeya S."/>
            <person name="Fitzgerald M."/>
            <person name="Haas B."/>
            <person name="Abouelleil A."/>
            <person name="Allen A.W."/>
            <person name="Alvarado L."/>
            <person name="Arachchi H.M."/>
            <person name="Berlin A.M."/>
            <person name="Chapman S.B."/>
            <person name="Gainer-Dewar J."/>
            <person name="Goldberg J."/>
            <person name="Griggs A."/>
            <person name="Gujja S."/>
            <person name="Hansen M."/>
            <person name="Howarth C."/>
            <person name="Imamovic A."/>
            <person name="Ireland A."/>
            <person name="Larimer J."/>
            <person name="McCowan C."/>
            <person name="Murphy C."/>
            <person name="Pearson M."/>
            <person name="Poon T.W."/>
            <person name="Priest M."/>
            <person name="Roberts A."/>
            <person name="Saif S."/>
            <person name="Shea T."/>
            <person name="Sisk P."/>
            <person name="Sykes S."/>
            <person name="Wortman J."/>
            <person name="Nusbaum C."/>
            <person name="Birren B."/>
        </authorList>
    </citation>
    <scope>NUCLEOTIDE SEQUENCE [LARGE SCALE GENOMIC DNA]</scope>
    <source>
        <strain evidence="2 3">CBS 606.96</strain>
    </source>
</reference>
<feature type="compositionally biased region" description="Low complexity" evidence="1">
    <location>
        <begin position="14"/>
        <end position="36"/>
    </location>
</feature>
<dbReference type="RefSeq" id="XP_007736411.1">
    <property type="nucleotide sequence ID" value="XM_007738221.1"/>
</dbReference>
<dbReference type="OrthoDB" id="197676at2759"/>
<dbReference type="AlphaFoldDB" id="W9XH76"/>
<feature type="region of interest" description="Disordered" evidence="1">
    <location>
        <begin position="13"/>
        <end position="113"/>
    </location>
</feature>
<feature type="compositionally biased region" description="Low complexity" evidence="1">
    <location>
        <begin position="55"/>
        <end position="68"/>
    </location>
</feature>
<organism evidence="2 3">
    <name type="scientific">Capronia epimyces CBS 606.96</name>
    <dbReference type="NCBI Taxonomy" id="1182542"/>
    <lineage>
        <taxon>Eukaryota</taxon>
        <taxon>Fungi</taxon>
        <taxon>Dikarya</taxon>
        <taxon>Ascomycota</taxon>
        <taxon>Pezizomycotina</taxon>
        <taxon>Eurotiomycetes</taxon>
        <taxon>Chaetothyriomycetidae</taxon>
        <taxon>Chaetothyriales</taxon>
        <taxon>Herpotrichiellaceae</taxon>
        <taxon>Capronia</taxon>
    </lineage>
</organism>
<keyword evidence="3" id="KW-1185">Reference proteome</keyword>
<proteinExistence type="predicted"/>
<evidence type="ECO:0000256" key="1">
    <source>
        <dbReference type="SAM" id="MobiDB-lite"/>
    </source>
</evidence>
<dbReference type="Proteomes" id="UP000019478">
    <property type="component" value="Unassembled WGS sequence"/>
</dbReference>
<evidence type="ECO:0000313" key="3">
    <source>
        <dbReference type="Proteomes" id="UP000019478"/>
    </source>
</evidence>